<dbReference type="OrthoDB" id="284184at2759"/>
<name>A0A2H2ZT70_TRIPA</name>
<dbReference type="Proteomes" id="UP000219286">
    <property type="component" value="Unassembled WGS sequence"/>
</dbReference>
<proteinExistence type="predicted"/>
<reference evidence="1 2" key="1">
    <citation type="journal article" date="2015" name="Genome Announc.">
        <title>Genome sequence and annotation of Trichoderma parareesei, the ancestor of the cellulase producer Trichoderma reesei.</title>
        <authorList>
            <person name="Yang D."/>
            <person name="Pomraning K."/>
            <person name="Kopchinskiy A."/>
            <person name="Karimi Aghcheh R."/>
            <person name="Atanasova L."/>
            <person name="Chenthamara K."/>
            <person name="Baker S.E."/>
            <person name="Zhang R."/>
            <person name="Shen Q."/>
            <person name="Freitag M."/>
            <person name="Kubicek C.P."/>
            <person name="Druzhinina I.S."/>
        </authorList>
    </citation>
    <scope>NUCLEOTIDE SEQUENCE [LARGE SCALE GENOMIC DNA]</scope>
    <source>
        <strain evidence="1 2">CBS 125925</strain>
    </source>
</reference>
<dbReference type="SUPFAM" id="SSF53474">
    <property type="entry name" value="alpha/beta-Hydrolases"/>
    <property type="match status" value="1"/>
</dbReference>
<dbReference type="Gene3D" id="3.40.50.1820">
    <property type="entry name" value="alpha/beta hydrolase"/>
    <property type="match status" value="1"/>
</dbReference>
<organism evidence="1 2">
    <name type="scientific">Trichoderma parareesei</name>
    <name type="common">Filamentous fungus</name>
    <dbReference type="NCBI Taxonomy" id="858221"/>
    <lineage>
        <taxon>Eukaryota</taxon>
        <taxon>Fungi</taxon>
        <taxon>Dikarya</taxon>
        <taxon>Ascomycota</taxon>
        <taxon>Pezizomycotina</taxon>
        <taxon>Sordariomycetes</taxon>
        <taxon>Hypocreomycetidae</taxon>
        <taxon>Hypocreales</taxon>
        <taxon>Hypocreaceae</taxon>
        <taxon>Trichoderma</taxon>
    </lineage>
</organism>
<accession>A0A2H2ZT70</accession>
<sequence length="121" mass="14490">MGVVRGLTEEEMMHYRRPFLKPEDREPIWRFPNEIPTEGRPEDVWEKAQQYTSWLLASDLPKLFFWVKPGTFVTEEDFVRLRGAMKNVEIVFLGLGRHFVQEDYPHKIGQEFVEWMEESSL</sequence>
<protein>
    <submittedName>
        <fullName evidence="1">Uncharacterized protein</fullName>
    </submittedName>
</protein>
<dbReference type="InterPro" id="IPR029058">
    <property type="entry name" value="AB_hydrolase_fold"/>
</dbReference>
<dbReference type="EMBL" id="LFMI01000328">
    <property type="protein sequence ID" value="OTA02504.1"/>
    <property type="molecule type" value="Genomic_DNA"/>
</dbReference>
<gene>
    <name evidence="1" type="ORF">A9Z42_0028790</name>
</gene>
<evidence type="ECO:0000313" key="2">
    <source>
        <dbReference type="Proteomes" id="UP000219286"/>
    </source>
</evidence>
<dbReference type="AlphaFoldDB" id="A0A2H2ZT70"/>
<evidence type="ECO:0000313" key="1">
    <source>
        <dbReference type="EMBL" id="OTA02504.1"/>
    </source>
</evidence>
<keyword evidence="2" id="KW-1185">Reference proteome</keyword>
<comment type="caution">
    <text evidence="1">The sequence shown here is derived from an EMBL/GenBank/DDBJ whole genome shotgun (WGS) entry which is preliminary data.</text>
</comment>